<feature type="transmembrane region" description="Helical" evidence="7">
    <location>
        <begin position="188"/>
        <end position="207"/>
    </location>
</feature>
<sequence>MNTPITPEDTHPKWRAIVFAILVAEGLTVGAFAVTIPVLAFILSDLFGLEGSELIRWNSRIFIVASAGMAIFSPIWGTLADKLGKRLMLVRAMLGGMIVVFLMTFVQTPTQLVVLRAFQGAFTGSIAAATVLILAFTPKAHSASMLALLQVAIMAGNSLGPLLGGWLYDVLKEWDHSSNLQLAGRVNFLFTSILLGCSAMIVIKFVPKDVKKTKHDRATGGSLFRPDFSALRANSLLPTLLLVTFVVSVAFSIVNPVFPLFIKSILPNTVNLGRTSGLITGSAALAVAIGAITFARLGRIFPMERLILIAITGAAIFYIPQVYSHNWQMLLTFRLLESFFVGGITPGISYLLSTHTPSDKHGSVFGLSASLNAIGTALGPALGAIIAQYYSLPSVFVTGSGLLLSLVIILTMSSRMTSYKEKKRLELLEQEKEIF</sequence>
<feature type="transmembrane region" description="Helical" evidence="7">
    <location>
        <begin position="395"/>
        <end position="414"/>
    </location>
</feature>
<comment type="caution">
    <text evidence="9">The sequence shown here is derived from an EMBL/GenBank/DDBJ whole genome shotgun (WGS) entry which is preliminary data.</text>
</comment>
<accession>A0A968GCL2</accession>
<name>A0A968GCL2_9SPIO</name>
<dbReference type="PROSITE" id="PS50850">
    <property type="entry name" value="MFS"/>
    <property type="match status" value="1"/>
</dbReference>
<dbReference type="Gene3D" id="1.20.1250.20">
    <property type="entry name" value="MFS general substrate transporter like domains"/>
    <property type="match status" value="2"/>
</dbReference>
<feature type="transmembrane region" description="Helical" evidence="7">
    <location>
        <begin position="364"/>
        <end position="389"/>
    </location>
</feature>
<dbReference type="InterPro" id="IPR005828">
    <property type="entry name" value="MFS_sugar_transport-like"/>
</dbReference>
<reference evidence="9" key="1">
    <citation type="submission" date="2020-03" db="EMBL/GenBank/DDBJ databases">
        <title>Spirochaetal bacteria isolated from arthropods constitute a novel genus Entomospira genus novum within the order Spirochaetales.</title>
        <authorList>
            <person name="Grana-Miraglia L."/>
            <person name="Sikutova S."/>
            <person name="Fingerle V."/>
            <person name="Sing A."/>
            <person name="Castillo-Ramirez S."/>
            <person name="Margos G."/>
            <person name="Rudolf I."/>
        </authorList>
    </citation>
    <scope>NUCLEOTIDE SEQUENCE</scope>
    <source>
        <strain evidence="9">BR208</strain>
    </source>
</reference>
<keyword evidence="5 7" id="KW-1133">Transmembrane helix</keyword>
<evidence type="ECO:0000256" key="4">
    <source>
        <dbReference type="ARBA" id="ARBA00022692"/>
    </source>
</evidence>
<feature type="transmembrane region" description="Helical" evidence="7">
    <location>
        <begin position="16"/>
        <end position="43"/>
    </location>
</feature>
<dbReference type="Proteomes" id="UP000752013">
    <property type="component" value="Unassembled WGS sequence"/>
</dbReference>
<dbReference type="PANTHER" id="PTHR43414">
    <property type="entry name" value="MULTIDRUG RESISTANCE PROTEIN MDTG"/>
    <property type="match status" value="1"/>
</dbReference>
<evidence type="ECO:0000313" key="10">
    <source>
        <dbReference type="Proteomes" id="UP000752013"/>
    </source>
</evidence>
<feature type="transmembrane region" description="Helical" evidence="7">
    <location>
        <begin position="329"/>
        <end position="352"/>
    </location>
</feature>
<evidence type="ECO:0000256" key="5">
    <source>
        <dbReference type="ARBA" id="ARBA00022989"/>
    </source>
</evidence>
<evidence type="ECO:0000256" key="2">
    <source>
        <dbReference type="ARBA" id="ARBA00022448"/>
    </source>
</evidence>
<dbReference type="InterPro" id="IPR036259">
    <property type="entry name" value="MFS_trans_sf"/>
</dbReference>
<feature type="domain" description="Major facilitator superfamily (MFS) profile" evidence="8">
    <location>
        <begin position="18"/>
        <end position="417"/>
    </location>
</feature>
<evidence type="ECO:0000256" key="6">
    <source>
        <dbReference type="ARBA" id="ARBA00023136"/>
    </source>
</evidence>
<organism evidence="9 10">
    <name type="scientific">Entomospira nematocerorum</name>
    <dbReference type="NCBI Taxonomy" id="2719987"/>
    <lineage>
        <taxon>Bacteria</taxon>
        <taxon>Pseudomonadati</taxon>
        <taxon>Spirochaetota</taxon>
        <taxon>Spirochaetia</taxon>
        <taxon>Spirochaetales</taxon>
        <taxon>Spirochaetaceae</taxon>
        <taxon>Entomospira</taxon>
    </lineage>
</organism>
<dbReference type="InterPro" id="IPR011701">
    <property type="entry name" value="MFS"/>
</dbReference>
<feature type="transmembrane region" description="Helical" evidence="7">
    <location>
        <begin position="278"/>
        <end position="297"/>
    </location>
</feature>
<dbReference type="SUPFAM" id="SSF103473">
    <property type="entry name" value="MFS general substrate transporter"/>
    <property type="match status" value="1"/>
</dbReference>
<comment type="subcellular location">
    <subcellularLocation>
        <location evidence="1">Cell membrane</location>
        <topology evidence="1">Multi-pass membrane protein</topology>
    </subcellularLocation>
</comment>
<protein>
    <submittedName>
        <fullName evidence="9">Multidrug efflux MFS transporter</fullName>
    </submittedName>
</protein>
<dbReference type="EMBL" id="JAATLK010000001">
    <property type="protein sequence ID" value="NIZ46764.1"/>
    <property type="molecule type" value="Genomic_DNA"/>
</dbReference>
<keyword evidence="10" id="KW-1185">Reference proteome</keyword>
<evidence type="ECO:0000313" key="9">
    <source>
        <dbReference type="EMBL" id="NIZ46764.1"/>
    </source>
</evidence>
<evidence type="ECO:0000256" key="3">
    <source>
        <dbReference type="ARBA" id="ARBA00022475"/>
    </source>
</evidence>
<feature type="transmembrane region" description="Helical" evidence="7">
    <location>
        <begin position="148"/>
        <end position="168"/>
    </location>
</feature>
<feature type="transmembrane region" description="Helical" evidence="7">
    <location>
        <begin position="55"/>
        <end position="76"/>
    </location>
</feature>
<feature type="transmembrane region" description="Helical" evidence="7">
    <location>
        <begin position="306"/>
        <end position="323"/>
    </location>
</feature>
<dbReference type="PANTHER" id="PTHR43414:SF6">
    <property type="entry name" value="MULTIDRUG RESISTANCE PROTEIN MDTG"/>
    <property type="match status" value="1"/>
</dbReference>
<evidence type="ECO:0000256" key="1">
    <source>
        <dbReference type="ARBA" id="ARBA00004651"/>
    </source>
</evidence>
<feature type="transmembrane region" description="Helical" evidence="7">
    <location>
        <begin position="113"/>
        <end position="136"/>
    </location>
</feature>
<dbReference type="GO" id="GO:0005886">
    <property type="term" value="C:plasma membrane"/>
    <property type="evidence" value="ECO:0007669"/>
    <property type="project" value="UniProtKB-SubCell"/>
</dbReference>
<keyword evidence="2" id="KW-0813">Transport</keyword>
<evidence type="ECO:0000256" key="7">
    <source>
        <dbReference type="SAM" id="Phobius"/>
    </source>
</evidence>
<dbReference type="InterPro" id="IPR020846">
    <property type="entry name" value="MFS_dom"/>
</dbReference>
<keyword evidence="6 7" id="KW-0472">Membrane</keyword>
<gene>
    <name evidence="9" type="ORF">HCT46_02350</name>
</gene>
<dbReference type="Pfam" id="PF07690">
    <property type="entry name" value="MFS_1"/>
    <property type="match status" value="1"/>
</dbReference>
<keyword evidence="3" id="KW-1003">Cell membrane</keyword>
<evidence type="ECO:0000259" key="8">
    <source>
        <dbReference type="PROSITE" id="PS50850"/>
    </source>
</evidence>
<feature type="transmembrane region" description="Helical" evidence="7">
    <location>
        <begin position="235"/>
        <end position="258"/>
    </location>
</feature>
<proteinExistence type="predicted"/>
<dbReference type="GO" id="GO:0022857">
    <property type="term" value="F:transmembrane transporter activity"/>
    <property type="evidence" value="ECO:0007669"/>
    <property type="project" value="InterPro"/>
</dbReference>
<dbReference type="RefSeq" id="WP_167703214.1">
    <property type="nucleotide sequence ID" value="NZ_CP118168.1"/>
</dbReference>
<feature type="transmembrane region" description="Helical" evidence="7">
    <location>
        <begin position="88"/>
        <end position="107"/>
    </location>
</feature>
<dbReference type="Pfam" id="PF00083">
    <property type="entry name" value="Sugar_tr"/>
    <property type="match status" value="1"/>
</dbReference>
<keyword evidence="4 7" id="KW-0812">Transmembrane</keyword>
<dbReference type="AlphaFoldDB" id="A0A968GCL2"/>